<evidence type="ECO:0000256" key="1">
    <source>
        <dbReference type="SAM" id="MobiDB-lite"/>
    </source>
</evidence>
<feature type="region of interest" description="Disordered" evidence="1">
    <location>
        <begin position="174"/>
        <end position="220"/>
    </location>
</feature>
<dbReference type="AlphaFoldDB" id="A0A5C1ANH4"/>
<sequence>MDTILAEIAKGEWFVSMECLFAGFDYSMRARDGTTRVVARNEQTAFLTKHLRAYGGTGEYQGAKVGRLLRNIVFSGKGLVRKPANPESVILTDAEPFSATKAHHVTDAYQLKDWCRMTASSQPDRLRLKLAETRLGLSPAGAAEFVAAFVTSTGEQFAWQVELAAKAIAKSKLTSVPPKSTPVPLPPKGTPAPLPPKSARAPSTTASVETDDAGEQSATDVDLSGAVLDAVPTLSTAGDDTRVHDLRTAVAAYFGYEDVDA</sequence>
<reference evidence="3" key="1">
    <citation type="submission" date="2019-08" db="EMBL/GenBank/DDBJ databases">
        <title>Limnoglobus roseus gen. nov., sp. nov., a novel freshwater planctomycete with a giant genome from the family Gemmataceae.</title>
        <authorList>
            <person name="Kulichevskaya I.S."/>
            <person name="Naumoff D.G."/>
            <person name="Miroshnikov K."/>
            <person name="Ivanova A."/>
            <person name="Philippov D.A."/>
            <person name="Hakobyan A."/>
            <person name="Rijpstra I.C."/>
            <person name="Sinninghe Damste J.S."/>
            <person name="Liesack W."/>
            <person name="Dedysh S.N."/>
        </authorList>
    </citation>
    <scope>NUCLEOTIDE SEQUENCE [LARGE SCALE GENOMIC DNA]</scope>
    <source>
        <strain evidence="3">PX52</strain>
    </source>
</reference>
<dbReference type="EMBL" id="CP042425">
    <property type="protein sequence ID" value="QEL19556.1"/>
    <property type="molecule type" value="Genomic_DNA"/>
</dbReference>
<accession>A0A5C1ANH4</accession>
<protein>
    <submittedName>
        <fullName evidence="2">Uncharacterized protein</fullName>
    </submittedName>
</protein>
<gene>
    <name evidence="2" type="ORF">PX52LOC_06632</name>
</gene>
<evidence type="ECO:0000313" key="3">
    <source>
        <dbReference type="Proteomes" id="UP000324974"/>
    </source>
</evidence>
<proteinExistence type="predicted"/>
<dbReference type="RefSeq" id="WP_149113933.1">
    <property type="nucleotide sequence ID" value="NZ_CP042425.1"/>
</dbReference>
<name>A0A5C1ANH4_9BACT</name>
<dbReference type="KEGG" id="lrs:PX52LOC_06632"/>
<feature type="compositionally biased region" description="Pro residues" evidence="1">
    <location>
        <begin position="179"/>
        <end position="196"/>
    </location>
</feature>
<evidence type="ECO:0000313" key="2">
    <source>
        <dbReference type="EMBL" id="QEL19556.1"/>
    </source>
</evidence>
<keyword evidence="3" id="KW-1185">Reference proteome</keyword>
<dbReference type="Proteomes" id="UP000324974">
    <property type="component" value="Chromosome"/>
</dbReference>
<organism evidence="2 3">
    <name type="scientific">Limnoglobus roseus</name>
    <dbReference type="NCBI Taxonomy" id="2598579"/>
    <lineage>
        <taxon>Bacteria</taxon>
        <taxon>Pseudomonadati</taxon>
        <taxon>Planctomycetota</taxon>
        <taxon>Planctomycetia</taxon>
        <taxon>Gemmatales</taxon>
        <taxon>Gemmataceae</taxon>
        <taxon>Limnoglobus</taxon>
    </lineage>
</organism>
<dbReference type="OrthoDB" id="9959624at2"/>